<dbReference type="InterPro" id="IPR004344">
    <property type="entry name" value="TTL/TTLL_fam"/>
</dbReference>
<dbReference type="GO" id="GO:0036064">
    <property type="term" value="C:ciliary basal body"/>
    <property type="evidence" value="ECO:0007669"/>
    <property type="project" value="TreeGrafter"/>
</dbReference>
<keyword evidence="5" id="KW-1185">Reference proteome</keyword>
<dbReference type="GO" id="GO:0005524">
    <property type="term" value="F:ATP binding"/>
    <property type="evidence" value="ECO:0007669"/>
    <property type="project" value="UniProtKB-KW"/>
</dbReference>
<protein>
    <submittedName>
        <fullName evidence="4">Putative tubulin polyglutamylase TTLL2</fullName>
    </submittedName>
</protein>
<keyword evidence="2" id="KW-0547">Nucleotide-binding</keyword>
<dbReference type="PANTHER" id="PTHR12241">
    <property type="entry name" value="TUBULIN POLYGLUTAMYLASE"/>
    <property type="match status" value="1"/>
</dbReference>
<dbReference type="AlphaFoldDB" id="A0A177B6P7"/>
<dbReference type="Gene3D" id="3.30.1490.20">
    <property type="entry name" value="ATP-grasp fold, A domain"/>
    <property type="match status" value="1"/>
</dbReference>
<dbReference type="EMBL" id="LWCA01000228">
    <property type="protein sequence ID" value="OAF69800.1"/>
    <property type="molecule type" value="Genomic_DNA"/>
</dbReference>
<keyword evidence="3" id="KW-0067">ATP-binding</keyword>
<gene>
    <name evidence="4" type="ORF">A3Q56_02459</name>
</gene>
<dbReference type="GO" id="GO:0015631">
    <property type="term" value="F:tubulin binding"/>
    <property type="evidence" value="ECO:0007669"/>
    <property type="project" value="TreeGrafter"/>
</dbReference>
<dbReference type="SUPFAM" id="SSF56059">
    <property type="entry name" value="Glutathione synthetase ATP-binding domain-like"/>
    <property type="match status" value="1"/>
</dbReference>
<dbReference type="OrthoDB" id="277439at2759"/>
<comment type="caution">
    <text evidence="4">The sequence shown here is derived from an EMBL/GenBank/DDBJ whole genome shotgun (WGS) entry which is preliminary data.</text>
</comment>
<dbReference type="Gene3D" id="3.30.470.20">
    <property type="entry name" value="ATP-grasp fold, B domain"/>
    <property type="match status" value="1"/>
</dbReference>
<evidence type="ECO:0000313" key="5">
    <source>
        <dbReference type="Proteomes" id="UP000078046"/>
    </source>
</evidence>
<dbReference type="PROSITE" id="PS51221">
    <property type="entry name" value="TTL"/>
    <property type="match status" value="1"/>
</dbReference>
<evidence type="ECO:0000313" key="4">
    <source>
        <dbReference type="EMBL" id="OAF69800.1"/>
    </source>
</evidence>
<evidence type="ECO:0000256" key="2">
    <source>
        <dbReference type="ARBA" id="ARBA00022741"/>
    </source>
</evidence>
<evidence type="ECO:0000256" key="3">
    <source>
        <dbReference type="ARBA" id="ARBA00022840"/>
    </source>
</evidence>
<evidence type="ECO:0000256" key="1">
    <source>
        <dbReference type="ARBA" id="ARBA00022598"/>
    </source>
</evidence>
<dbReference type="GO" id="GO:0070740">
    <property type="term" value="F:tubulin-glutamic acid ligase activity"/>
    <property type="evidence" value="ECO:0007669"/>
    <property type="project" value="TreeGrafter"/>
</dbReference>
<name>A0A177B6P7_9BILA</name>
<proteinExistence type="predicted"/>
<dbReference type="Proteomes" id="UP000078046">
    <property type="component" value="Unassembled WGS sequence"/>
</dbReference>
<accession>A0A177B6P7</accession>
<organism evidence="4 5">
    <name type="scientific">Intoshia linei</name>
    <dbReference type="NCBI Taxonomy" id="1819745"/>
    <lineage>
        <taxon>Eukaryota</taxon>
        <taxon>Metazoa</taxon>
        <taxon>Spiralia</taxon>
        <taxon>Lophotrochozoa</taxon>
        <taxon>Mesozoa</taxon>
        <taxon>Orthonectida</taxon>
        <taxon>Rhopaluridae</taxon>
        <taxon>Intoshia</taxon>
    </lineage>
</organism>
<dbReference type="Pfam" id="PF03133">
    <property type="entry name" value="TTL"/>
    <property type="match status" value="1"/>
</dbReference>
<reference evidence="4 5" key="1">
    <citation type="submission" date="2016-04" db="EMBL/GenBank/DDBJ databases">
        <title>The genome of Intoshia linei affirms orthonectids as highly simplified spiralians.</title>
        <authorList>
            <person name="Mikhailov K.V."/>
            <person name="Slusarev G.S."/>
            <person name="Nikitin M.A."/>
            <person name="Logacheva M.D."/>
            <person name="Penin A."/>
            <person name="Aleoshin V."/>
            <person name="Panchin Y.V."/>
        </authorList>
    </citation>
    <scope>NUCLEOTIDE SEQUENCE [LARGE SCALE GENOMIC DNA]</scope>
    <source>
        <strain evidence="4">Intl2013</strain>
        <tissue evidence="4">Whole animal</tissue>
    </source>
</reference>
<dbReference type="GO" id="GO:0000226">
    <property type="term" value="P:microtubule cytoskeleton organization"/>
    <property type="evidence" value="ECO:0007669"/>
    <property type="project" value="TreeGrafter"/>
</dbReference>
<dbReference type="PANTHER" id="PTHR12241:SF118">
    <property type="entry name" value="TUBULIN POLYGLUTAMYLASE TTLL2-RELATED"/>
    <property type="match status" value="1"/>
</dbReference>
<dbReference type="InterPro" id="IPR013815">
    <property type="entry name" value="ATP_grasp_subdomain_1"/>
</dbReference>
<sequence length="553" mass="66035">MIFNLNAPITYTCDNRAPSLVRKVIQEEDWINYDEKIHYDCNFRWRTNTFDNRDYMQLWPDQFLNHHLQTNSITQKDILSRLVHSCHSINKGIFNHYPKTYILPIDYSRFMIDARNPIINNTSNYWIYKPAFSSRGRGISISNNLDQFIDVPIKVKYKHKFNDPNRHVNDLNYRYRFSEQKLVHEHSTEKFHKLKQTNFIVQQYIKNPFLVNGYKLDLRLYVIVMSFTPLQIYINKTGLARFATTKYNLNDLDNKYSHLTNTSINKKAFNCGKFTRCKWTLQQIRNYFKQLNIDDSECFSRIIAIIIETICLQATTMPKQHSVELETAATTNCFELYGFDIIIDKNMKPWLLEVNFSPSLVDECTVDKEVKIPLLKSIFRLIKYKCLEKRKQMHQKMYGYKRFEPRPYPKLKSINNTKIKKNENMDRMFNLTDTLNITDFKYPNLAHKKKVKGKIKYKKHSNIATFNTKIYPSKCVGTLYLVFPFNNITKINAKNINMKIIINECNRLVKFRNKICCKIKKFTDTNPNVYDKHQQHIFNTLMTSIENRLWLQR</sequence>
<keyword evidence="1" id="KW-0436">Ligase</keyword>